<comment type="similarity">
    <text evidence="3 12 13">Belongs to the DapA family.</text>
</comment>
<keyword evidence="9 12" id="KW-0456">Lyase</keyword>
<comment type="caution">
    <text evidence="16">The sequence shown here is derived from an EMBL/GenBank/DDBJ whole genome shotgun (WGS) entry which is preliminary data.</text>
</comment>
<feature type="binding site" evidence="12 15">
    <location>
        <position position="225"/>
    </location>
    <ligand>
        <name>pyruvate</name>
        <dbReference type="ChEBI" id="CHEBI:15361"/>
    </ligand>
</feature>
<dbReference type="GO" id="GO:0019877">
    <property type="term" value="P:diaminopimelate biosynthetic process"/>
    <property type="evidence" value="ECO:0007669"/>
    <property type="project" value="UniProtKB-UniRule"/>
</dbReference>
<evidence type="ECO:0000256" key="12">
    <source>
        <dbReference type="HAMAP-Rule" id="MF_00418"/>
    </source>
</evidence>
<evidence type="ECO:0000256" key="9">
    <source>
        <dbReference type="ARBA" id="ARBA00023239"/>
    </source>
</evidence>
<keyword evidence="10 12" id="KW-0704">Schiff base</keyword>
<evidence type="ECO:0000256" key="10">
    <source>
        <dbReference type="ARBA" id="ARBA00023270"/>
    </source>
</evidence>
<comment type="pathway">
    <text evidence="2 12">Amino-acid biosynthesis; L-lysine biosynthesis via DAP pathway; (S)-tetrahydrodipicolinate from L-aspartate: step 3/4.</text>
</comment>
<feature type="active site" description="Proton donor/acceptor" evidence="12 14">
    <location>
        <position position="155"/>
    </location>
</feature>
<dbReference type="EC" id="4.3.3.7" evidence="4 12"/>
<name>A0A4Q0QJL1_9BRAD</name>
<comment type="function">
    <text evidence="1 12">Catalyzes the condensation of (S)-aspartate-beta-semialdehyde [(S)-ASA] and pyruvate to 4-hydroxy-tetrahydrodipicolinate (HTPA).</text>
</comment>
<sequence>MPSVSGFFREGDGNMTGLRDQLHGLWLPLVTPFRDGRLDETSLRRLTRHYGTQAVDGFILGATSGEGMTLREAELERLVAIVRGEIAAGRRTLPICLGLSGADTSRLKDRLDETADWPIDGYLIASPYYVRPSQRGLLAHFEALADHAAWPIALYNIPYRTSVNITNQTLLRLAEHKNIVGLKDCGASREQSIALLRDRPKDFRVLTGEDANYFEALTDGADGGIVLSAHVETATFAAVYAELKRGNHDAAQARWQDVAELTRLLFAEPSPAPAKYWLWRTSLIDSPEVRLPMVEVSSELAATIDREIERRMKVAA</sequence>
<dbReference type="InterPro" id="IPR013785">
    <property type="entry name" value="Aldolase_TIM"/>
</dbReference>
<evidence type="ECO:0000313" key="17">
    <source>
        <dbReference type="Proteomes" id="UP000290174"/>
    </source>
</evidence>
<dbReference type="PRINTS" id="PR00146">
    <property type="entry name" value="DHPICSNTHASE"/>
</dbReference>
<evidence type="ECO:0000256" key="3">
    <source>
        <dbReference type="ARBA" id="ARBA00007592"/>
    </source>
</evidence>
<dbReference type="InterPro" id="IPR002220">
    <property type="entry name" value="DapA-like"/>
</dbReference>
<comment type="subcellular location">
    <subcellularLocation>
        <location evidence="12">Cytoplasm</location>
    </subcellularLocation>
</comment>
<comment type="subunit">
    <text evidence="12">Homotetramer; dimer of dimers.</text>
</comment>
<evidence type="ECO:0000256" key="4">
    <source>
        <dbReference type="ARBA" id="ARBA00012086"/>
    </source>
</evidence>
<gene>
    <name evidence="12" type="primary">dapA</name>
    <name evidence="16" type="ORF">EAS61_20615</name>
</gene>
<dbReference type="UniPathway" id="UPA00034">
    <property type="reaction ID" value="UER00017"/>
</dbReference>
<reference evidence="16 17" key="1">
    <citation type="submission" date="2018-11" db="EMBL/GenBank/DDBJ databases">
        <title>Bradyrhizobium sp. nov., isolated from effective nodules of peanut in China.</title>
        <authorList>
            <person name="Li Y."/>
        </authorList>
    </citation>
    <scope>NUCLEOTIDE SEQUENCE [LARGE SCALE GENOMIC DNA]</scope>
    <source>
        <strain evidence="16 17">CCBAU 51770</strain>
    </source>
</reference>
<evidence type="ECO:0000256" key="8">
    <source>
        <dbReference type="ARBA" id="ARBA00023154"/>
    </source>
</evidence>
<dbReference type="GO" id="GO:0009089">
    <property type="term" value="P:lysine biosynthetic process via diaminopimelate"/>
    <property type="evidence" value="ECO:0007669"/>
    <property type="project" value="UniProtKB-UniRule"/>
</dbReference>
<keyword evidence="8 12" id="KW-0457">Lysine biosynthesis</keyword>
<keyword evidence="7 12" id="KW-0220">Diaminopimelate biosynthesis</keyword>
<comment type="caution">
    <text evidence="12">Was originally thought to be a dihydrodipicolinate synthase (DHDPS), catalyzing the condensation of (S)-aspartate-beta-semialdehyde [(S)-ASA] and pyruvate to dihydrodipicolinate (DHDP). However, it was shown in E.coli that the product of the enzymatic reaction is not dihydrodipicolinate but in fact (4S)-4-hydroxy-2,3,4,5-tetrahydro-(2S)-dipicolinic acid (HTPA), and that the consecutive dehydration reaction leading to DHDP is not spontaneous but catalyzed by DapB.</text>
</comment>
<feature type="site" description="Part of a proton relay during catalysis" evidence="12">
    <location>
        <position position="63"/>
    </location>
</feature>
<proteinExistence type="inferred from homology"/>
<comment type="catalytic activity">
    <reaction evidence="11 12">
        <text>L-aspartate 4-semialdehyde + pyruvate = (2S,4S)-4-hydroxy-2,3,4,5-tetrahydrodipicolinate + H2O + H(+)</text>
        <dbReference type="Rhea" id="RHEA:34171"/>
        <dbReference type="ChEBI" id="CHEBI:15361"/>
        <dbReference type="ChEBI" id="CHEBI:15377"/>
        <dbReference type="ChEBI" id="CHEBI:15378"/>
        <dbReference type="ChEBI" id="CHEBI:67139"/>
        <dbReference type="ChEBI" id="CHEBI:537519"/>
        <dbReference type="EC" id="4.3.3.7"/>
    </reaction>
</comment>
<accession>A0A4Q0QJL1</accession>
<dbReference type="AlphaFoldDB" id="A0A4Q0QJL1"/>
<dbReference type="HAMAP" id="MF_00418">
    <property type="entry name" value="DapA"/>
    <property type="match status" value="1"/>
</dbReference>
<protein>
    <recommendedName>
        <fullName evidence="4 12">4-hydroxy-tetrahydrodipicolinate synthase</fullName>
        <shortName evidence="12">HTPA synthase</shortName>
        <ecNumber evidence="4 12">4.3.3.7</ecNumber>
    </recommendedName>
</protein>
<evidence type="ECO:0000313" key="16">
    <source>
        <dbReference type="EMBL" id="RXG93943.1"/>
    </source>
</evidence>
<dbReference type="GO" id="GO:0008840">
    <property type="term" value="F:4-hydroxy-tetrahydrodipicolinate synthase activity"/>
    <property type="evidence" value="ECO:0007669"/>
    <property type="project" value="UniProtKB-UniRule"/>
</dbReference>
<evidence type="ECO:0000256" key="13">
    <source>
        <dbReference type="PIRNR" id="PIRNR001365"/>
    </source>
</evidence>
<dbReference type="SMART" id="SM01130">
    <property type="entry name" value="DHDPS"/>
    <property type="match status" value="1"/>
</dbReference>
<keyword evidence="6 12" id="KW-0028">Amino-acid biosynthesis</keyword>
<dbReference type="SUPFAM" id="SSF51569">
    <property type="entry name" value="Aldolase"/>
    <property type="match status" value="1"/>
</dbReference>
<dbReference type="PROSITE" id="PS00666">
    <property type="entry name" value="DHDPS_2"/>
    <property type="match status" value="1"/>
</dbReference>
<dbReference type="PANTHER" id="PTHR12128">
    <property type="entry name" value="DIHYDRODIPICOLINATE SYNTHASE"/>
    <property type="match status" value="1"/>
</dbReference>
<feature type="active site" description="Schiff-base intermediate with substrate" evidence="12 14">
    <location>
        <position position="183"/>
    </location>
</feature>
<evidence type="ECO:0000256" key="15">
    <source>
        <dbReference type="PIRSR" id="PIRSR001365-2"/>
    </source>
</evidence>
<evidence type="ECO:0000256" key="6">
    <source>
        <dbReference type="ARBA" id="ARBA00022605"/>
    </source>
</evidence>
<evidence type="ECO:0000256" key="5">
    <source>
        <dbReference type="ARBA" id="ARBA00022490"/>
    </source>
</evidence>
<feature type="binding site" evidence="12">
    <location>
        <position position="64"/>
    </location>
    <ligand>
        <name>pyruvate</name>
        <dbReference type="ChEBI" id="CHEBI:15361"/>
    </ligand>
</feature>
<organism evidence="16 17">
    <name type="scientific">Bradyrhizobium zhanjiangense</name>
    <dbReference type="NCBI Taxonomy" id="1325107"/>
    <lineage>
        <taxon>Bacteria</taxon>
        <taxon>Pseudomonadati</taxon>
        <taxon>Pseudomonadota</taxon>
        <taxon>Alphaproteobacteria</taxon>
        <taxon>Hyphomicrobiales</taxon>
        <taxon>Nitrobacteraceae</taxon>
        <taxon>Bradyrhizobium</taxon>
    </lineage>
</organism>
<evidence type="ECO:0000256" key="7">
    <source>
        <dbReference type="ARBA" id="ARBA00022915"/>
    </source>
</evidence>
<evidence type="ECO:0000256" key="11">
    <source>
        <dbReference type="ARBA" id="ARBA00047836"/>
    </source>
</evidence>
<dbReference type="InterPro" id="IPR020625">
    <property type="entry name" value="Schiff_base-form_aldolases_AS"/>
</dbReference>
<feature type="site" description="Part of a proton relay during catalysis" evidence="12">
    <location>
        <position position="129"/>
    </location>
</feature>
<dbReference type="GO" id="GO:0005737">
    <property type="term" value="C:cytoplasm"/>
    <property type="evidence" value="ECO:0007669"/>
    <property type="project" value="UniProtKB-SubCell"/>
</dbReference>
<dbReference type="CDD" id="cd00950">
    <property type="entry name" value="DHDPS"/>
    <property type="match status" value="1"/>
</dbReference>
<evidence type="ECO:0000256" key="1">
    <source>
        <dbReference type="ARBA" id="ARBA00003294"/>
    </source>
</evidence>
<dbReference type="Gene3D" id="3.20.20.70">
    <property type="entry name" value="Aldolase class I"/>
    <property type="match status" value="1"/>
</dbReference>
<dbReference type="InterPro" id="IPR005263">
    <property type="entry name" value="DapA"/>
</dbReference>
<evidence type="ECO:0000256" key="2">
    <source>
        <dbReference type="ARBA" id="ARBA00005120"/>
    </source>
</evidence>
<dbReference type="Proteomes" id="UP000290174">
    <property type="component" value="Unassembled WGS sequence"/>
</dbReference>
<evidence type="ECO:0000256" key="14">
    <source>
        <dbReference type="PIRSR" id="PIRSR001365-1"/>
    </source>
</evidence>
<dbReference type="Pfam" id="PF00701">
    <property type="entry name" value="DHDPS"/>
    <property type="match status" value="1"/>
</dbReference>
<keyword evidence="5 12" id="KW-0963">Cytoplasm</keyword>
<dbReference type="PANTHER" id="PTHR12128:SF66">
    <property type="entry name" value="4-HYDROXY-2-OXOGLUTARATE ALDOLASE, MITOCHONDRIAL"/>
    <property type="match status" value="1"/>
</dbReference>
<dbReference type="PIRSF" id="PIRSF001365">
    <property type="entry name" value="DHDPS"/>
    <property type="match status" value="1"/>
</dbReference>
<dbReference type="EMBL" id="RKMK01000019">
    <property type="protein sequence ID" value="RXG93943.1"/>
    <property type="molecule type" value="Genomic_DNA"/>
</dbReference>